<name>A0A914DB25_9BILA</name>
<protein>
    <submittedName>
        <fullName evidence="4">ShKT domain-containing protein</fullName>
    </submittedName>
</protein>
<evidence type="ECO:0000259" key="2">
    <source>
        <dbReference type="SMART" id="SM00254"/>
    </source>
</evidence>
<organism evidence="3 4">
    <name type="scientific">Acrobeloides nanus</name>
    <dbReference type="NCBI Taxonomy" id="290746"/>
    <lineage>
        <taxon>Eukaryota</taxon>
        <taxon>Metazoa</taxon>
        <taxon>Ecdysozoa</taxon>
        <taxon>Nematoda</taxon>
        <taxon>Chromadorea</taxon>
        <taxon>Rhabditida</taxon>
        <taxon>Tylenchina</taxon>
        <taxon>Cephalobomorpha</taxon>
        <taxon>Cephaloboidea</taxon>
        <taxon>Cephalobidae</taxon>
        <taxon>Acrobeloides</taxon>
    </lineage>
</organism>
<keyword evidence="1" id="KW-0732">Signal</keyword>
<dbReference type="SMART" id="SM00254">
    <property type="entry name" value="ShKT"/>
    <property type="match status" value="1"/>
</dbReference>
<dbReference type="WBParaSite" id="ACRNAN_scaffold22646.g13460.t1">
    <property type="protein sequence ID" value="ACRNAN_scaffold22646.g13460.t1"/>
    <property type="gene ID" value="ACRNAN_scaffold22646.g13460"/>
</dbReference>
<proteinExistence type="predicted"/>
<feature type="domain" description="ShKT" evidence="2">
    <location>
        <begin position="59"/>
        <end position="98"/>
    </location>
</feature>
<feature type="signal peptide" evidence="1">
    <location>
        <begin position="1"/>
        <end position="23"/>
    </location>
</feature>
<sequence>MFKVFVVVVAAIYMSFFFDLVTSQCGCSCRFYNRCSCCTTTTNVSILFTNNTARVCSTTCADTISGCSAYLAYCNSTTQVAFQAALLNFCPCTCGLCATTNFCANLTAGANIGPCINGVCGAGSACNTTTGNCICQ</sequence>
<keyword evidence="3" id="KW-1185">Reference proteome</keyword>
<evidence type="ECO:0000256" key="1">
    <source>
        <dbReference type="SAM" id="SignalP"/>
    </source>
</evidence>
<feature type="chain" id="PRO_5036837838" evidence="1">
    <location>
        <begin position="24"/>
        <end position="136"/>
    </location>
</feature>
<dbReference type="Proteomes" id="UP000887540">
    <property type="component" value="Unplaced"/>
</dbReference>
<reference evidence="4" key="1">
    <citation type="submission" date="2022-11" db="UniProtKB">
        <authorList>
            <consortium name="WormBaseParasite"/>
        </authorList>
    </citation>
    <scope>IDENTIFICATION</scope>
</reference>
<dbReference type="AlphaFoldDB" id="A0A914DB25"/>
<evidence type="ECO:0000313" key="3">
    <source>
        <dbReference type="Proteomes" id="UP000887540"/>
    </source>
</evidence>
<evidence type="ECO:0000313" key="4">
    <source>
        <dbReference type="WBParaSite" id="ACRNAN_scaffold22646.g13460.t1"/>
    </source>
</evidence>
<accession>A0A914DB25</accession>
<dbReference type="InterPro" id="IPR003582">
    <property type="entry name" value="ShKT_dom"/>
</dbReference>